<keyword evidence="1 4" id="KW-0349">Heme</keyword>
<comment type="caution">
    <text evidence="7">The sequence shown here is derived from an EMBL/GenBank/DDBJ whole genome shotgun (WGS) entry which is preliminary data.</text>
</comment>
<keyword evidence="3 4" id="KW-0408">Iron</keyword>
<dbReference type="RefSeq" id="WP_236958789.1">
    <property type="nucleotide sequence ID" value="NZ_JAETXX010000004.1"/>
</dbReference>
<evidence type="ECO:0000256" key="2">
    <source>
        <dbReference type="ARBA" id="ARBA00022723"/>
    </source>
</evidence>
<evidence type="ECO:0000256" key="4">
    <source>
        <dbReference type="PROSITE-ProRule" id="PRU00433"/>
    </source>
</evidence>
<organism evidence="7 8">
    <name type="scientific">Joostella atrarenae</name>
    <dbReference type="NCBI Taxonomy" id="679257"/>
    <lineage>
        <taxon>Bacteria</taxon>
        <taxon>Pseudomonadati</taxon>
        <taxon>Bacteroidota</taxon>
        <taxon>Flavobacteriia</taxon>
        <taxon>Flavobacteriales</taxon>
        <taxon>Flavobacteriaceae</taxon>
        <taxon>Joostella</taxon>
    </lineage>
</organism>
<evidence type="ECO:0000256" key="5">
    <source>
        <dbReference type="SAM" id="MobiDB-lite"/>
    </source>
</evidence>
<dbReference type="PROSITE" id="PS51257">
    <property type="entry name" value="PROKAR_LIPOPROTEIN"/>
    <property type="match status" value="1"/>
</dbReference>
<accession>A0ABS9J309</accession>
<evidence type="ECO:0000259" key="6">
    <source>
        <dbReference type="PROSITE" id="PS51007"/>
    </source>
</evidence>
<dbReference type="EMBL" id="JAETXX010000004">
    <property type="protein sequence ID" value="MCF8714822.1"/>
    <property type="molecule type" value="Genomic_DNA"/>
</dbReference>
<dbReference type="SUPFAM" id="SSF46626">
    <property type="entry name" value="Cytochrome c"/>
    <property type="match status" value="1"/>
</dbReference>
<dbReference type="Proteomes" id="UP000829517">
    <property type="component" value="Unassembled WGS sequence"/>
</dbReference>
<sequence length="170" mass="18918">MNKIIKTGFLIACGFLISCGGGEKKEKKSVYDNQVAEKPKVEKTTEKKEETVPPSKRVDLSTKGVGPIKSIKIAEAIDQKLVAEGEAIFKQNCTACHKTDKKFIGPALAGVTKRRSPEWVMNMILNPQEMLMKDSLAKELLVEHNGSPMANQSLTEDQARALYEYFRTLM</sequence>
<evidence type="ECO:0000256" key="1">
    <source>
        <dbReference type="ARBA" id="ARBA00022617"/>
    </source>
</evidence>
<reference evidence="7 8" key="1">
    <citation type="submission" date="2021-01" db="EMBL/GenBank/DDBJ databases">
        <title>Genome sequencing of Joostella atrarenae M1-2 (= KCTC 23194).</title>
        <authorList>
            <person name="Zakaria M.R."/>
            <person name="Lam M.Q."/>
            <person name="Chong C.S."/>
        </authorList>
    </citation>
    <scope>NUCLEOTIDE SEQUENCE [LARGE SCALE GENOMIC DNA]</scope>
    <source>
        <strain evidence="7 8">M1-2</strain>
    </source>
</reference>
<keyword evidence="8" id="KW-1185">Reference proteome</keyword>
<dbReference type="Gene3D" id="1.10.760.10">
    <property type="entry name" value="Cytochrome c-like domain"/>
    <property type="match status" value="1"/>
</dbReference>
<dbReference type="Pfam" id="PF00034">
    <property type="entry name" value="Cytochrom_C"/>
    <property type="match status" value="1"/>
</dbReference>
<protein>
    <submittedName>
        <fullName evidence="7">Cytochrome c</fullName>
    </submittedName>
</protein>
<dbReference type="PROSITE" id="PS51007">
    <property type="entry name" value="CYTC"/>
    <property type="match status" value="1"/>
</dbReference>
<evidence type="ECO:0000313" key="8">
    <source>
        <dbReference type="Proteomes" id="UP000829517"/>
    </source>
</evidence>
<dbReference type="InterPro" id="IPR009056">
    <property type="entry name" value="Cyt_c-like_dom"/>
</dbReference>
<proteinExistence type="predicted"/>
<keyword evidence="2 4" id="KW-0479">Metal-binding</keyword>
<feature type="region of interest" description="Disordered" evidence="5">
    <location>
        <begin position="39"/>
        <end position="58"/>
    </location>
</feature>
<feature type="domain" description="Cytochrome c" evidence="6">
    <location>
        <begin position="80"/>
        <end position="170"/>
    </location>
</feature>
<dbReference type="InterPro" id="IPR036909">
    <property type="entry name" value="Cyt_c-like_dom_sf"/>
</dbReference>
<evidence type="ECO:0000256" key="3">
    <source>
        <dbReference type="ARBA" id="ARBA00023004"/>
    </source>
</evidence>
<gene>
    <name evidence="7" type="ORF">JM658_08275</name>
</gene>
<name>A0ABS9J309_9FLAO</name>
<evidence type="ECO:0000313" key="7">
    <source>
        <dbReference type="EMBL" id="MCF8714822.1"/>
    </source>
</evidence>